<reference evidence="3" key="1">
    <citation type="journal article" date="2019" name="Int. J. Syst. Evol. Microbiol.">
        <title>The Global Catalogue of Microorganisms (GCM) 10K type strain sequencing project: providing services to taxonomists for standard genome sequencing and annotation.</title>
        <authorList>
            <consortium name="The Broad Institute Genomics Platform"/>
            <consortium name="The Broad Institute Genome Sequencing Center for Infectious Disease"/>
            <person name="Wu L."/>
            <person name="Ma J."/>
        </authorList>
    </citation>
    <scope>NUCLEOTIDE SEQUENCE [LARGE SCALE GENOMIC DNA]</scope>
    <source>
        <strain evidence="3">CCUG 49339</strain>
    </source>
</reference>
<dbReference type="RefSeq" id="WP_377927367.1">
    <property type="nucleotide sequence ID" value="NZ_JBHUEM010000005.1"/>
</dbReference>
<feature type="chain" id="PRO_5046951667" evidence="1">
    <location>
        <begin position="24"/>
        <end position="124"/>
    </location>
</feature>
<evidence type="ECO:0000313" key="3">
    <source>
        <dbReference type="Proteomes" id="UP001597214"/>
    </source>
</evidence>
<comment type="caution">
    <text evidence="2">The sequence shown here is derived from an EMBL/GenBank/DDBJ whole genome shotgun (WGS) entry which is preliminary data.</text>
</comment>
<organism evidence="2 3">
    <name type="scientific">Bacillus salitolerans</name>
    <dbReference type="NCBI Taxonomy" id="1437434"/>
    <lineage>
        <taxon>Bacteria</taxon>
        <taxon>Bacillati</taxon>
        <taxon>Bacillota</taxon>
        <taxon>Bacilli</taxon>
        <taxon>Bacillales</taxon>
        <taxon>Bacillaceae</taxon>
        <taxon>Bacillus</taxon>
    </lineage>
</organism>
<sequence>MTINKTMLFAVAVTFFLVAATQAITTFSTLDRAYDNLLDLDSRKGLTQNTMIPKEEITYTGAEVVDQLYQIHDIGVPIIIESTTFPSHVDITSTSFSMIDLNHEYKQVIIRDTQGNITEVHYNR</sequence>
<gene>
    <name evidence="2" type="ORF">ACFSCX_06535</name>
</gene>
<proteinExistence type="predicted"/>
<evidence type="ECO:0000313" key="2">
    <source>
        <dbReference type="EMBL" id="MFD1736220.1"/>
    </source>
</evidence>
<feature type="signal peptide" evidence="1">
    <location>
        <begin position="1"/>
        <end position="23"/>
    </location>
</feature>
<keyword evidence="3" id="KW-1185">Reference proteome</keyword>
<dbReference type="EMBL" id="JBHUEM010000005">
    <property type="protein sequence ID" value="MFD1736220.1"/>
    <property type="molecule type" value="Genomic_DNA"/>
</dbReference>
<evidence type="ECO:0000256" key="1">
    <source>
        <dbReference type="SAM" id="SignalP"/>
    </source>
</evidence>
<protein>
    <submittedName>
        <fullName evidence="2">Uncharacterized protein</fullName>
    </submittedName>
</protein>
<name>A0ABW4LM09_9BACI</name>
<dbReference type="Proteomes" id="UP001597214">
    <property type="component" value="Unassembled WGS sequence"/>
</dbReference>
<accession>A0ABW4LM09</accession>
<keyword evidence="1" id="KW-0732">Signal</keyword>